<feature type="non-terminal residue" evidence="2">
    <location>
        <position position="139"/>
    </location>
</feature>
<organism evidence="2">
    <name type="scientific">hydrothermal vent metagenome</name>
    <dbReference type="NCBI Taxonomy" id="652676"/>
    <lineage>
        <taxon>unclassified sequences</taxon>
        <taxon>metagenomes</taxon>
        <taxon>ecological metagenomes</taxon>
    </lineage>
</organism>
<dbReference type="GO" id="GO:0140359">
    <property type="term" value="F:ABC-type transporter activity"/>
    <property type="evidence" value="ECO:0007669"/>
    <property type="project" value="InterPro"/>
</dbReference>
<dbReference type="EMBL" id="UOEI01000085">
    <property type="protein sequence ID" value="VAV92870.1"/>
    <property type="molecule type" value="Genomic_DNA"/>
</dbReference>
<dbReference type="AlphaFoldDB" id="A0A3B0RIF7"/>
<feature type="transmembrane region" description="Helical" evidence="1">
    <location>
        <begin position="23"/>
        <end position="46"/>
    </location>
</feature>
<keyword evidence="1" id="KW-1133">Transmembrane helix</keyword>
<protein>
    <recommendedName>
        <fullName evidence="3">ABC transporter permease</fullName>
    </recommendedName>
</protein>
<dbReference type="GO" id="GO:0005886">
    <property type="term" value="C:plasma membrane"/>
    <property type="evidence" value="ECO:0007669"/>
    <property type="project" value="UniProtKB-SubCell"/>
</dbReference>
<evidence type="ECO:0008006" key="3">
    <source>
        <dbReference type="Google" id="ProtNLM"/>
    </source>
</evidence>
<evidence type="ECO:0000313" key="2">
    <source>
        <dbReference type="EMBL" id="VAV92870.1"/>
    </source>
</evidence>
<keyword evidence="1" id="KW-0812">Transmembrane</keyword>
<gene>
    <name evidence="2" type="ORF">MNBD_ACTINO01-2275</name>
</gene>
<feature type="transmembrane region" description="Helical" evidence="1">
    <location>
        <begin position="86"/>
        <end position="108"/>
    </location>
</feature>
<proteinExistence type="predicted"/>
<keyword evidence="1" id="KW-0472">Membrane</keyword>
<sequence length="139" mass="14935">MRWSMVKAVMKADLYRLLKTRDYWIPLVILGGVFFVVLPAIMLGALSVVRQTSMVTQIGDIVGSLPAAIQGNIRGDNPTARASYAFAVYLLAPIAIIVPLTISSAVGANSIVGERERGTGEFLAHSPLTVGEIYFGKLV</sequence>
<evidence type="ECO:0000256" key="1">
    <source>
        <dbReference type="SAM" id="Phobius"/>
    </source>
</evidence>
<reference evidence="2" key="1">
    <citation type="submission" date="2018-06" db="EMBL/GenBank/DDBJ databases">
        <authorList>
            <person name="Zhirakovskaya E."/>
        </authorList>
    </citation>
    <scope>NUCLEOTIDE SEQUENCE</scope>
</reference>
<dbReference type="Pfam" id="PF12679">
    <property type="entry name" value="ABC2_membrane_2"/>
    <property type="match status" value="1"/>
</dbReference>
<name>A0A3B0RIF7_9ZZZZ</name>
<accession>A0A3B0RIF7</accession>